<evidence type="ECO:0000313" key="1">
    <source>
        <dbReference type="EMBL" id="SFG27465.1"/>
    </source>
</evidence>
<reference evidence="2" key="1">
    <citation type="submission" date="2016-10" db="EMBL/GenBank/DDBJ databases">
        <authorList>
            <person name="Varghese N."/>
            <person name="Submissions S."/>
        </authorList>
    </citation>
    <scope>NUCLEOTIDE SEQUENCE [LARGE SCALE GENOMIC DNA]</scope>
    <source>
        <strain evidence="2">DSM 17038</strain>
    </source>
</reference>
<dbReference type="Proteomes" id="UP000199337">
    <property type="component" value="Unassembled WGS sequence"/>
</dbReference>
<dbReference type="AlphaFoldDB" id="A0A1I2QFW6"/>
<sequence>MYNNSKYDMINPALREALDLLEEAQNHFNNANYDTLDAAIYDLTAAEFHLRATLRRAREGIPVLSNGESDEQAFRTIAYPMPQLKQLRNNHNAKVDAHAVDASPTEE</sequence>
<keyword evidence="2" id="KW-1185">Reference proteome</keyword>
<proteinExistence type="predicted"/>
<evidence type="ECO:0000313" key="2">
    <source>
        <dbReference type="Proteomes" id="UP000199337"/>
    </source>
</evidence>
<dbReference type="OrthoDB" id="1809515at2"/>
<organism evidence="1 2">
    <name type="scientific">Desulfotruncus arcticus DSM 17038</name>
    <dbReference type="NCBI Taxonomy" id="1121424"/>
    <lineage>
        <taxon>Bacteria</taxon>
        <taxon>Bacillati</taxon>
        <taxon>Bacillota</taxon>
        <taxon>Clostridia</taxon>
        <taxon>Eubacteriales</taxon>
        <taxon>Desulfallaceae</taxon>
        <taxon>Desulfotruncus</taxon>
    </lineage>
</organism>
<dbReference type="EMBL" id="FOOX01000003">
    <property type="protein sequence ID" value="SFG27465.1"/>
    <property type="molecule type" value="Genomic_DNA"/>
</dbReference>
<accession>A0A1I2QFW6</accession>
<protein>
    <submittedName>
        <fullName evidence="1">Uncharacterized protein</fullName>
    </submittedName>
</protein>
<dbReference type="RefSeq" id="WP_092469713.1">
    <property type="nucleotide sequence ID" value="NZ_FOOX01000003.1"/>
</dbReference>
<name>A0A1I2QFW6_9FIRM</name>
<gene>
    <name evidence="1" type="ORF">SAMN05660649_01229</name>
</gene>